<dbReference type="AlphaFoldDB" id="A0A670JL49"/>
<dbReference type="PROSITE" id="PS00023">
    <property type="entry name" value="FN2_1"/>
    <property type="match status" value="1"/>
</dbReference>
<dbReference type="GO" id="GO:0008201">
    <property type="term" value="F:heparin binding"/>
    <property type="evidence" value="ECO:0007669"/>
    <property type="project" value="TreeGrafter"/>
</dbReference>
<dbReference type="InterPro" id="IPR051666">
    <property type="entry name" value="SP_Capacitation_Regulator"/>
</dbReference>
<dbReference type="InterPro" id="IPR013806">
    <property type="entry name" value="Kringle-like"/>
</dbReference>
<dbReference type="FunFam" id="2.10.10.10:FF:000001">
    <property type="entry name" value="Fibronectin 1a isoform 1"/>
    <property type="match status" value="1"/>
</dbReference>
<dbReference type="PANTHER" id="PTHR22918">
    <property type="entry name" value="SEMINAL PLASMA PROTEIN"/>
    <property type="match status" value="1"/>
</dbReference>
<reference evidence="9" key="3">
    <citation type="submission" date="2025-09" db="UniProtKB">
        <authorList>
            <consortium name="Ensembl"/>
        </authorList>
    </citation>
    <scope>IDENTIFICATION</scope>
</reference>
<feature type="disulfide bond" evidence="6">
    <location>
        <begin position="54"/>
        <end position="81"/>
    </location>
</feature>
<dbReference type="Proteomes" id="UP000472272">
    <property type="component" value="Chromosome 13"/>
</dbReference>
<dbReference type="FunFam" id="2.10.10.10:FF:000003">
    <property type="entry name" value="binder of sperm protein homolog 1"/>
    <property type="match status" value="1"/>
</dbReference>
<sequence>HSTFSWILLAALGVCGCCIFSICNLPRDIFLDISKEAPKCAFPFIFEGKLYMNCTASGRNDGKLWCSTTSNYDVDKKWMFCEDSGKESPSCTFPFIYKGNSYSTCTTEGMSDGKHWCATTSNYDKDEKWMYCNVTGRKRTAKVFGLV</sequence>
<keyword evidence="7" id="KW-1133">Transmembrane helix</keyword>
<feature type="disulfide bond" evidence="6">
    <location>
        <begin position="105"/>
        <end position="132"/>
    </location>
</feature>
<feature type="disulfide bond" evidence="6">
    <location>
        <begin position="91"/>
        <end position="117"/>
    </location>
</feature>
<evidence type="ECO:0000256" key="2">
    <source>
        <dbReference type="ARBA" id="ARBA00010011"/>
    </source>
</evidence>
<evidence type="ECO:0000256" key="3">
    <source>
        <dbReference type="ARBA" id="ARBA00022525"/>
    </source>
</evidence>
<name>A0A670JL49_PODMU</name>
<evidence type="ECO:0000313" key="10">
    <source>
        <dbReference type="Proteomes" id="UP000472272"/>
    </source>
</evidence>
<evidence type="ECO:0000256" key="6">
    <source>
        <dbReference type="PROSITE-ProRule" id="PRU00479"/>
    </source>
</evidence>
<dbReference type="SUPFAM" id="SSF57440">
    <property type="entry name" value="Kringle-like"/>
    <property type="match status" value="2"/>
</dbReference>
<proteinExistence type="inferred from homology"/>
<dbReference type="GeneTree" id="ENSGT00940000164580"/>
<comment type="subcellular location">
    <subcellularLocation>
        <location evidence="1">Secreted</location>
    </subcellularLocation>
</comment>
<evidence type="ECO:0000256" key="5">
    <source>
        <dbReference type="ARBA" id="ARBA00023157"/>
    </source>
</evidence>
<dbReference type="GO" id="GO:0048240">
    <property type="term" value="P:sperm capacitation"/>
    <property type="evidence" value="ECO:0007669"/>
    <property type="project" value="TreeGrafter"/>
</dbReference>
<feature type="domain" description="Fibronectin type-II" evidence="8">
    <location>
        <begin position="35"/>
        <end position="83"/>
    </location>
</feature>
<feature type="transmembrane region" description="Helical" evidence="7">
    <location>
        <begin position="6"/>
        <end position="25"/>
    </location>
</feature>
<dbReference type="Gene3D" id="2.10.10.10">
    <property type="entry name" value="Fibronectin, type II, collagen-binding"/>
    <property type="match status" value="2"/>
</dbReference>
<dbReference type="InterPro" id="IPR000562">
    <property type="entry name" value="FN_type2_dom"/>
</dbReference>
<dbReference type="GO" id="GO:0005576">
    <property type="term" value="C:extracellular region"/>
    <property type="evidence" value="ECO:0007669"/>
    <property type="project" value="UniProtKB-SubCell"/>
</dbReference>
<keyword evidence="5 6" id="KW-1015">Disulfide bond</keyword>
<evidence type="ECO:0000259" key="8">
    <source>
        <dbReference type="PROSITE" id="PS51092"/>
    </source>
</evidence>
<evidence type="ECO:0000256" key="4">
    <source>
        <dbReference type="ARBA" id="ARBA00022737"/>
    </source>
</evidence>
<evidence type="ECO:0000313" key="9">
    <source>
        <dbReference type="Ensembl" id="ENSPMRP00000023682.1"/>
    </source>
</evidence>
<accession>A0A670JL49</accession>
<feature type="domain" description="Fibronectin type-II" evidence="8">
    <location>
        <begin position="86"/>
        <end position="134"/>
    </location>
</feature>
<feature type="disulfide bond" evidence="6">
    <location>
        <begin position="40"/>
        <end position="66"/>
    </location>
</feature>
<reference evidence="9 10" key="1">
    <citation type="journal article" date="2019" name="Proc. Natl. Acad. Sci. U.S.A.">
        <title>Regulatory changes in pterin and carotenoid genes underlie balanced color polymorphisms in the wall lizard.</title>
        <authorList>
            <person name="Andrade P."/>
            <person name="Pinho C."/>
            <person name="Perez I de Lanuza G."/>
            <person name="Afonso S."/>
            <person name="Brejcha J."/>
            <person name="Rubin C.J."/>
            <person name="Wallerman O."/>
            <person name="Pereira P."/>
            <person name="Sabatino S.J."/>
            <person name="Bellati A."/>
            <person name="Pellitteri-Rosa D."/>
            <person name="Bosakova Z."/>
            <person name="Bunikis I."/>
            <person name="Carretero M.A."/>
            <person name="Feiner N."/>
            <person name="Marsik P."/>
            <person name="Pauperio F."/>
            <person name="Salvi D."/>
            <person name="Soler L."/>
            <person name="While G.M."/>
            <person name="Uller T."/>
            <person name="Font E."/>
            <person name="Andersson L."/>
            <person name="Carneiro M."/>
        </authorList>
    </citation>
    <scope>NUCLEOTIDE SEQUENCE</scope>
</reference>
<keyword evidence="10" id="KW-1185">Reference proteome</keyword>
<dbReference type="Pfam" id="PF00040">
    <property type="entry name" value="fn2"/>
    <property type="match status" value="2"/>
</dbReference>
<dbReference type="PRINTS" id="PR00013">
    <property type="entry name" value="FNTYPEII"/>
</dbReference>
<dbReference type="PROSITE" id="PS51092">
    <property type="entry name" value="FN2_2"/>
    <property type="match status" value="2"/>
</dbReference>
<dbReference type="OMA" id="WCAITSS"/>
<keyword evidence="7" id="KW-0812">Transmembrane</keyword>
<keyword evidence="4" id="KW-0677">Repeat</keyword>
<keyword evidence="7" id="KW-0472">Membrane</keyword>
<evidence type="ECO:0000256" key="1">
    <source>
        <dbReference type="ARBA" id="ARBA00004613"/>
    </source>
</evidence>
<organism evidence="9 10">
    <name type="scientific">Podarcis muralis</name>
    <name type="common">Wall lizard</name>
    <name type="synonym">Lacerta muralis</name>
    <dbReference type="NCBI Taxonomy" id="64176"/>
    <lineage>
        <taxon>Eukaryota</taxon>
        <taxon>Metazoa</taxon>
        <taxon>Chordata</taxon>
        <taxon>Craniata</taxon>
        <taxon>Vertebrata</taxon>
        <taxon>Euteleostomi</taxon>
        <taxon>Lepidosauria</taxon>
        <taxon>Squamata</taxon>
        <taxon>Bifurcata</taxon>
        <taxon>Unidentata</taxon>
        <taxon>Episquamata</taxon>
        <taxon>Laterata</taxon>
        <taxon>Lacertibaenia</taxon>
        <taxon>Lacertidae</taxon>
        <taxon>Podarcis</taxon>
    </lineage>
</organism>
<dbReference type="SMART" id="SM00059">
    <property type="entry name" value="FN2"/>
    <property type="match status" value="2"/>
</dbReference>
<reference evidence="9" key="2">
    <citation type="submission" date="2025-08" db="UniProtKB">
        <authorList>
            <consortium name="Ensembl"/>
        </authorList>
    </citation>
    <scope>IDENTIFICATION</scope>
</reference>
<dbReference type="Ensembl" id="ENSPMRT00000025131.1">
    <property type="protein sequence ID" value="ENSPMRP00000023682.1"/>
    <property type="gene ID" value="ENSPMRG00000015327.1"/>
</dbReference>
<comment type="similarity">
    <text evidence="2">Belongs to the seminal plasma protein family.</text>
</comment>
<protein>
    <recommendedName>
        <fullName evidence="8">Fibronectin type-II domain-containing protein</fullName>
    </recommendedName>
</protein>
<dbReference type="CDD" id="cd00062">
    <property type="entry name" value="FN2"/>
    <property type="match status" value="2"/>
</dbReference>
<dbReference type="PANTHER" id="PTHR22918:SF1">
    <property type="entry name" value="FIBRONECTIN TYPE-II DOMAIN-CONTAINING PROTEIN"/>
    <property type="match status" value="1"/>
</dbReference>
<dbReference type="InterPro" id="IPR036943">
    <property type="entry name" value="FN_type2_sf"/>
</dbReference>
<dbReference type="GO" id="GO:0009986">
    <property type="term" value="C:cell surface"/>
    <property type="evidence" value="ECO:0007669"/>
    <property type="project" value="TreeGrafter"/>
</dbReference>
<keyword evidence="3" id="KW-0964">Secreted</keyword>
<evidence type="ECO:0000256" key="7">
    <source>
        <dbReference type="SAM" id="Phobius"/>
    </source>
</evidence>